<proteinExistence type="predicted"/>
<dbReference type="NCBIfam" id="NF006091">
    <property type="entry name" value="PRK08243.1"/>
    <property type="match status" value="1"/>
</dbReference>
<evidence type="ECO:0000313" key="4">
    <source>
        <dbReference type="EMBL" id="GAA2268516.1"/>
    </source>
</evidence>
<reference evidence="5" key="1">
    <citation type="journal article" date="2019" name="Int. J. Syst. Evol. Microbiol.">
        <title>The Global Catalogue of Microorganisms (GCM) 10K type strain sequencing project: providing services to taxonomists for standard genome sequencing and annotation.</title>
        <authorList>
            <consortium name="The Broad Institute Genomics Platform"/>
            <consortium name="The Broad Institute Genome Sequencing Center for Infectious Disease"/>
            <person name="Wu L."/>
            <person name="Ma J."/>
        </authorList>
    </citation>
    <scope>NUCLEOTIDE SEQUENCE [LARGE SCALE GENOMIC DNA]</scope>
    <source>
        <strain evidence="5">JCM 7356</strain>
    </source>
</reference>
<sequence>MRLRTRVAVVGAGPAGLVLANVLQQAGIDSVVVERQSRPYVEARARAGVLEHRTVEILDAHGLADRLLAEGGRHGSCEFRHQGERFSVRYQELAGDRAHYVYPQQFLVRDLIAAYLSGGGQLLFSHPAVALDGLDGDRPVLRCEPDGDAESVEIECDFIAGCDGFYGASRPAVPAGRLRAYGRQHEFGWLAVLAETPPAGEEIIYALHEDGFAGHMLRTPSITRFYLQCPVGDQPENWPDERIWSSLHRRLGMTAAELKPGPITEKNVLDMRSFVVEPMQYGRLFLVGDAAHIITPAGGKGMNLAIADAEELATRLLAHYRGAGARALDGYSAACLPRIWQAQEFSHWMLHLLHSPAADQDDSAFLHRLQLSRLAQLRDSAAYATNFSDSYVGRAVSPGSDASGR</sequence>
<organism evidence="4 5">
    <name type="scientific">Kitasatospora cystarginea</name>
    <dbReference type="NCBI Taxonomy" id="58350"/>
    <lineage>
        <taxon>Bacteria</taxon>
        <taxon>Bacillati</taxon>
        <taxon>Actinomycetota</taxon>
        <taxon>Actinomycetes</taxon>
        <taxon>Kitasatosporales</taxon>
        <taxon>Streptomycetaceae</taxon>
        <taxon>Kitasatospora</taxon>
    </lineage>
</organism>
<evidence type="ECO:0000256" key="1">
    <source>
        <dbReference type="ARBA" id="ARBA00022630"/>
    </source>
</evidence>
<accession>A0ABP5RN96</accession>
<keyword evidence="5" id="KW-1185">Reference proteome</keyword>
<feature type="domain" description="FAD-binding" evidence="3">
    <location>
        <begin position="4"/>
        <end position="346"/>
    </location>
</feature>
<evidence type="ECO:0000256" key="2">
    <source>
        <dbReference type="ARBA" id="ARBA00022827"/>
    </source>
</evidence>
<evidence type="ECO:0000259" key="3">
    <source>
        <dbReference type="Pfam" id="PF01494"/>
    </source>
</evidence>
<dbReference type="InterPro" id="IPR002938">
    <property type="entry name" value="FAD-bd"/>
</dbReference>
<evidence type="ECO:0000313" key="5">
    <source>
        <dbReference type="Proteomes" id="UP001500305"/>
    </source>
</evidence>
<comment type="caution">
    <text evidence="4">The sequence shown here is derived from an EMBL/GenBank/DDBJ whole genome shotgun (WGS) entry which is preliminary data.</text>
</comment>
<dbReference type="Gene3D" id="3.50.50.60">
    <property type="entry name" value="FAD/NAD(P)-binding domain"/>
    <property type="match status" value="1"/>
</dbReference>
<dbReference type="EMBL" id="BAAATR010000037">
    <property type="protein sequence ID" value="GAA2268516.1"/>
    <property type="molecule type" value="Genomic_DNA"/>
</dbReference>
<name>A0ABP5RN96_9ACTN</name>
<dbReference type="SUPFAM" id="SSF51905">
    <property type="entry name" value="FAD/NAD(P)-binding domain"/>
    <property type="match status" value="1"/>
</dbReference>
<dbReference type="SUPFAM" id="SSF54373">
    <property type="entry name" value="FAD-linked reductases, C-terminal domain"/>
    <property type="match status" value="1"/>
</dbReference>
<dbReference type="PANTHER" id="PTHR43004">
    <property type="entry name" value="TRK SYSTEM POTASSIUM UPTAKE PROTEIN"/>
    <property type="match status" value="1"/>
</dbReference>
<dbReference type="RefSeq" id="WP_344639880.1">
    <property type="nucleotide sequence ID" value="NZ_BAAATR010000037.1"/>
</dbReference>
<gene>
    <name evidence="4" type="ORF">GCM10010430_62310</name>
</gene>
<dbReference type="PANTHER" id="PTHR43004:SF3">
    <property type="entry name" value="P-HYDROXYBENZOATE HYDROXYLASE"/>
    <property type="match status" value="1"/>
</dbReference>
<protein>
    <submittedName>
        <fullName evidence="4">4-hydroxybenzoate 3-monooxygenase</fullName>
    </submittedName>
</protein>
<dbReference type="Pfam" id="PF01494">
    <property type="entry name" value="FAD_binding_3"/>
    <property type="match status" value="1"/>
</dbReference>
<dbReference type="Proteomes" id="UP001500305">
    <property type="component" value="Unassembled WGS sequence"/>
</dbReference>
<keyword evidence="2" id="KW-0274">FAD</keyword>
<keyword evidence="1" id="KW-0285">Flavoprotein</keyword>
<dbReference type="Gene3D" id="3.30.9.10">
    <property type="entry name" value="D-Amino Acid Oxidase, subunit A, domain 2"/>
    <property type="match status" value="1"/>
</dbReference>
<dbReference type="PRINTS" id="PR00420">
    <property type="entry name" value="RNGMNOXGNASE"/>
</dbReference>
<dbReference type="InterPro" id="IPR036188">
    <property type="entry name" value="FAD/NAD-bd_sf"/>
</dbReference>
<dbReference type="InterPro" id="IPR050641">
    <property type="entry name" value="RIFMO-like"/>
</dbReference>